<dbReference type="Gene3D" id="1.20.1610.10">
    <property type="entry name" value="alpha-1,2-mannosidases domains"/>
    <property type="match status" value="1"/>
</dbReference>
<dbReference type="EMBL" id="FPAS01000001">
    <property type="protein sequence ID" value="SFT43172.1"/>
    <property type="molecule type" value="Genomic_DNA"/>
</dbReference>
<evidence type="ECO:0000313" key="7">
    <source>
        <dbReference type="EMBL" id="SFT43172.1"/>
    </source>
</evidence>
<evidence type="ECO:0000256" key="4">
    <source>
        <dbReference type="SAM" id="SignalP"/>
    </source>
</evidence>
<feature type="signal peptide" evidence="4">
    <location>
        <begin position="1"/>
        <end position="19"/>
    </location>
</feature>
<evidence type="ECO:0000256" key="3">
    <source>
        <dbReference type="ARBA" id="ARBA00022837"/>
    </source>
</evidence>
<comment type="subunit">
    <text evidence="2">Monomer.</text>
</comment>
<evidence type="ECO:0000256" key="1">
    <source>
        <dbReference type="ARBA" id="ARBA00001913"/>
    </source>
</evidence>
<dbReference type="AlphaFoldDB" id="A0A1I6XYQ7"/>
<dbReference type="Gene3D" id="1.20.1050.60">
    <property type="entry name" value="alpha-1,2-mannosidase"/>
    <property type="match status" value="1"/>
</dbReference>
<feature type="chain" id="PRO_5014750964" evidence="4">
    <location>
        <begin position="20"/>
        <end position="951"/>
    </location>
</feature>
<dbReference type="Pfam" id="PF07971">
    <property type="entry name" value="Glyco_hydro_92"/>
    <property type="match status" value="1"/>
</dbReference>
<proteinExistence type="predicted"/>
<dbReference type="InterPro" id="IPR050883">
    <property type="entry name" value="PNGase"/>
</dbReference>
<evidence type="ECO:0000313" key="8">
    <source>
        <dbReference type="Proteomes" id="UP000236454"/>
    </source>
</evidence>
<dbReference type="Proteomes" id="UP000236454">
    <property type="component" value="Unassembled WGS sequence"/>
</dbReference>
<dbReference type="GO" id="GO:0005975">
    <property type="term" value="P:carbohydrate metabolic process"/>
    <property type="evidence" value="ECO:0007669"/>
    <property type="project" value="InterPro"/>
</dbReference>
<dbReference type="GO" id="GO:0005829">
    <property type="term" value="C:cytosol"/>
    <property type="evidence" value="ECO:0007669"/>
    <property type="project" value="TreeGrafter"/>
</dbReference>
<keyword evidence="3" id="KW-0106">Calcium</keyword>
<dbReference type="GO" id="GO:0000224">
    <property type="term" value="F:peptide-N4-(N-acetyl-beta-glucosaminyl)asparagine amidase activity"/>
    <property type="evidence" value="ECO:0007669"/>
    <property type="project" value="TreeGrafter"/>
</dbReference>
<dbReference type="FunFam" id="1.20.1050.60:FF:000001">
    <property type="entry name" value="Putative alpha-1,2-mannosidase"/>
    <property type="match status" value="1"/>
</dbReference>
<dbReference type="InterPro" id="IPR041371">
    <property type="entry name" value="GH92_N"/>
</dbReference>
<name>A0A1I6XYQ7_9FLAO</name>
<dbReference type="STRING" id="477690.SAMN05216474_0529"/>
<feature type="domain" description="Glycosyl hydrolase family 92" evidence="5">
    <location>
        <begin position="249"/>
        <end position="697"/>
    </location>
</feature>
<reference evidence="7 8" key="1">
    <citation type="submission" date="2016-10" db="EMBL/GenBank/DDBJ databases">
        <authorList>
            <person name="de Groot N.N."/>
        </authorList>
    </citation>
    <scope>NUCLEOTIDE SEQUENCE [LARGE SCALE GENOMIC DNA]</scope>
    <source>
        <strain evidence="7 8">CGMCC 1.7005</strain>
    </source>
</reference>
<comment type="cofactor">
    <cofactor evidence="1">
        <name>Ca(2+)</name>
        <dbReference type="ChEBI" id="CHEBI:29108"/>
    </cofactor>
</comment>
<dbReference type="Gene3D" id="3.30.2080.10">
    <property type="entry name" value="GH92 mannosidase domain"/>
    <property type="match status" value="1"/>
</dbReference>
<evidence type="ECO:0000259" key="5">
    <source>
        <dbReference type="Pfam" id="PF07971"/>
    </source>
</evidence>
<dbReference type="PANTHER" id="PTHR12143:SF39">
    <property type="entry name" value="SECRETED PROTEIN"/>
    <property type="match status" value="1"/>
</dbReference>
<dbReference type="InterPro" id="IPR008928">
    <property type="entry name" value="6-hairpin_glycosidase_sf"/>
</dbReference>
<dbReference type="GO" id="GO:0030246">
    <property type="term" value="F:carbohydrate binding"/>
    <property type="evidence" value="ECO:0007669"/>
    <property type="project" value="InterPro"/>
</dbReference>
<dbReference type="RefSeq" id="WP_170853646.1">
    <property type="nucleotide sequence ID" value="NZ_FPAS01000001.1"/>
</dbReference>
<dbReference type="GO" id="GO:0006516">
    <property type="term" value="P:glycoprotein catabolic process"/>
    <property type="evidence" value="ECO:0007669"/>
    <property type="project" value="TreeGrafter"/>
</dbReference>
<evidence type="ECO:0000259" key="6">
    <source>
        <dbReference type="Pfam" id="PF17678"/>
    </source>
</evidence>
<organism evidence="7 8">
    <name type="scientific">Lishizhenia tianjinensis</name>
    <dbReference type="NCBI Taxonomy" id="477690"/>
    <lineage>
        <taxon>Bacteria</taxon>
        <taxon>Pseudomonadati</taxon>
        <taxon>Bacteroidota</taxon>
        <taxon>Flavobacteriia</taxon>
        <taxon>Flavobacteriales</taxon>
        <taxon>Crocinitomicaceae</taxon>
        <taxon>Lishizhenia</taxon>
    </lineage>
</organism>
<dbReference type="Gene3D" id="2.70.98.10">
    <property type="match status" value="1"/>
</dbReference>
<dbReference type="NCBIfam" id="TIGR01180">
    <property type="entry name" value="aman2_put"/>
    <property type="match status" value="1"/>
</dbReference>
<dbReference type="InterPro" id="IPR014718">
    <property type="entry name" value="GH-type_carb-bd"/>
</dbReference>
<keyword evidence="4" id="KW-0732">Signal</keyword>
<keyword evidence="8" id="KW-1185">Reference proteome</keyword>
<dbReference type="InterPro" id="IPR005887">
    <property type="entry name" value="GH92_a_mannosidase_put"/>
</dbReference>
<dbReference type="InterPro" id="IPR012939">
    <property type="entry name" value="Glyco_hydro_92"/>
</dbReference>
<feature type="domain" description="Glycosyl hydrolase family 92 N-terminal" evidence="6">
    <location>
        <begin position="30"/>
        <end position="242"/>
    </location>
</feature>
<dbReference type="SUPFAM" id="SSF48208">
    <property type="entry name" value="Six-hairpin glycosidases"/>
    <property type="match status" value="1"/>
</dbReference>
<dbReference type="PANTHER" id="PTHR12143">
    <property type="entry name" value="PEPTIDE N-GLYCANASE PNGASE -RELATED"/>
    <property type="match status" value="1"/>
</dbReference>
<gene>
    <name evidence="7" type="ORF">SAMN05216474_0529</name>
</gene>
<sequence length="951" mass="108228">MKKTVLTLLTALFTFGANAQNETRNYAHVVNPFIGTGGHGHTFPGASSPFGMVQLSPDTRKEGWDGCGGYHYTDTTIHGFSHTHLSGTGVPDYADLLILPLLGKHQIKADETYAIPFSHAHEKAHAGYYTNTFHNNKVKVELTTSNRTGFHRYTFPKDKQDKYLLLDLDYRDQLLDVEFNKVDKNHLSGKRISKAWAREQHFYFYLECNEDIAKIERVGKSNKYLIYFSPKTKELELKVGISAVDVAGAQKNLKAVDKSNFKTVKTQNETAWNKELNKIEIFTSNKSVDTIFYTALYHSFIAPNLFSDIDGRYRGTDLNIHQLKENEKQYTVFSLWDTFRGAHPLFALTQRERSVDFINTFLNQYQEGGKLPMWELSGNYTGCMIGYHAVPVIVDAYFKGIREFDHELALEAMISTANAKELGKDFYRTQGVIYQEDEAESVSKTLEYAYNDWCIARFAEALGKDEIAQEFYLRSLNYRNLFNPANKFMQPKTNGAFVANFIPSEVNFNYTEANSWQYSLFAPHDIEGLTQLLGGQQALEKWLDNLFSTSSDLAGRHQVDITGLIGQYAHGNEPSHHMAYLYNYAGKPEKTRQMLHKILKEQYSNAPDGLSGNEDCGQMSAWYVLNALGMYSVTPGASYYDLGLPLVDSARIHLENGNTLIITKTNDPKGQITWNGKKLTDLSIDAQTLQQGGRLQFAGLNTSLPAPNSQVHDENFLTNPVFEATQRVFQDSMRVKLMSTDDNPIYYSINNALNWNYYQDEFYIYEDTKIFAKSATKLGESKTVIATFHKDFNNYSYQLLTPYDNQYNGGNEQALMDGLKSGNNYRTGLYQGFEGKDVELLIDLDTLVNLERVEISFLQYINAWIFLPQQVEVDYLDANMKVIASDLVQVNDPALESEYNLEKKTTLALDKESTARYLKLKIKNYGSCPDWHLGSGGKTWIFMDEIEIFTK</sequence>
<dbReference type="Pfam" id="PF17678">
    <property type="entry name" value="Glyco_hydro_92N"/>
    <property type="match status" value="1"/>
</dbReference>
<accession>A0A1I6XYQ7</accession>
<evidence type="ECO:0000256" key="2">
    <source>
        <dbReference type="ARBA" id="ARBA00011245"/>
    </source>
</evidence>
<protein>
    <submittedName>
        <fullName evidence="7">Alpha-1,2-mannosidase, putative</fullName>
    </submittedName>
</protein>